<evidence type="ECO:0000313" key="5">
    <source>
        <dbReference type="EMBL" id="MFD3001041.1"/>
    </source>
</evidence>
<feature type="transmembrane region" description="Helical" evidence="3">
    <location>
        <begin position="74"/>
        <end position="94"/>
    </location>
</feature>
<organism evidence="5 6">
    <name type="scientific">Pontibacter toksunensis</name>
    <dbReference type="NCBI Taxonomy" id="1332631"/>
    <lineage>
        <taxon>Bacteria</taxon>
        <taxon>Pseudomonadati</taxon>
        <taxon>Bacteroidota</taxon>
        <taxon>Cytophagia</taxon>
        <taxon>Cytophagales</taxon>
        <taxon>Hymenobacteraceae</taxon>
        <taxon>Pontibacter</taxon>
    </lineage>
</organism>
<feature type="transmembrane region" description="Helical" evidence="3">
    <location>
        <begin position="43"/>
        <end position="62"/>
    </location>
</feature>
<keyword evidence="3" id="KW-0812">Transmembrane</keyword>
<protein>
    <submittedName>
        <fullName evidence="5">Metallophosphoesterase</fullName>
    </submittedName>
</protein>
<keyword evidence="3" id="KW-1133">Transmembrane helix</keyword>
<dbReference type="CDD" id="cd07385">
    <property type="entry name" value="MPP_YkuE_C"/>
    <property type="match status" value="1"/>
</dbReference>
<dbReference type="PANTHER" id="PTHR31302:SF31">
    <property type="entry name" value="PHOSPHODIESTERASE YAEI"/>
    <property type="match status" value="1"/>
</dbReference>
<evidence type="ECO:0000256" key="3">
    <source>
        <dbReference type="SAM" id="Phobius"/>
    </source>
</evidence>
<dbReference type="Gene3D" id="3.60.21.10">
    <property type="match status" value="1"/>
</dbReference>
<comment type="caution">
    <text evidence="5">The sequence shown here is derived from an EMBL/GenBank/DDBJ whole genome shotgun (WGS) entry which is preliminary data.</text>
</comment>
<dbReference type="SUPFAM" id="SSF56300">
    <property type="entry name" value="Metallo-dependent phosphatases"/>
    <property type="match status" value="1"/>
</dbReference>
<dbReference type="InterPro" id="IPR029052">
    <property type="entry name" value="Metallo-depent_PP-like"/>
</dbReference>
<gene>
    <name evidence="5" type="ORF">ACFS7Z_11750</name>
</gene>
<dbReference type="RefSeq" id="WP_377484710.1">
    <property type="nucleotide sequence ID" value="NZ_JBHUOX010000007.1"/>
</dbReference>
<dbReference type="Proteomes" id="UP001597641">
    <property type="component" value="Unassembled WGS sequence"/>
</dbReference>
<dbReference type="PANTHER" id="PTHR31302">
    <property type="entry name" value="TRANSMEMBRANE PROTEIN WITH METALLOPHOSPHOESTERASE DOMAIN-RELATED"/>
    <property type="match status" value="1"/>
</dbReference>
<evidence type="ECO:0000256" key="2">
    <source>
        <dbReference type="ARBA" id="ARBA00022801"/>
    </source>
</evidence>
<evidence type="ECO:0000259" key="4">
    <source>
        <dbReference type="Pfam" id="PF00149"/>
    </source>
</evidence>
<dbReference type="InterPro" id="IPR004843">
    <property type="entry name" value="Calcineurin-like_PHP"/>
</dbReference>
<keyword evidence="6" id="KW-1185">Reference proteome</keyword>
<dbReference type="Pfam" id="PF00149">
    <property type="entry name" value="Metallophos"/>
    <property type="match status" value="1"/>
</dbReference>
<dbReference type="EMBL" id="JBHUOX010000007">
    <property type="protein sequence ID" value="MFD3001041.1"/>
    <property type="molecule type" value="Genomic_DNA"/>
</dbReference>
<dbReference type="InterPro" id="IPR051158">
    <property type="entry name" value="Metallophosphoesterase_sf"/>
</dbReference>
<accession>A0ABW6BVB5</accession>
<sequence length="421" mass="48355">MSQFILILGLITLFLDWYVFQGLKRLTAHWRSERARKTVYWAYWLFFVCFLIGFGISIYIRFADDTATPLVQWFINAFLTFLVTKLVFSLVLLLEDIFRAAKAVYRFFRRIPGGKGEKTEKEQLVPERRKFMSQVALALASIPFVSFVYGTVKGKYDYTVHRHTLYFDDLPEAFDGFTITQVSDIHSGSFDNAEAVQRGIELVKAQQSDLFVFTGDLVNDHATEIVPYMDNFGQIKAPYGQYSVLGNHDYGMYANWESEAAKETNMERLKQHHAAMGYRLLLDEHVLVEKDGQKLALLGVENWGRGFIQLGDLDKALAGVEQDAFKILLSHDPSHWDEVVRLHPTRVHLTLSGHTHGMQFGVETPLVRWSPVQYRYKNWAGLAQDNQRLLYVNRGFGFIGFSGRVGIWPEVTVLELRKGKA</sequence>
<keyword evidence="2" id="KW-0378">Hydrolase</keyword>
<feature type="domain" description="Calcineurin-like phosphoesterase" evidence="4">
    <location>
        <begin position="178"/>
        <end position="357"/>
    </location>
</feature>
<evidence type="ECO:0000313" key="6">
    <source>
        <dbReference type="Proteomes" id="UP001597641"/>
    </source>
</evidence>
<proteinExistence type="predicted"/>
<keyword evidence="1" id="KW-0479">Metal-binding</keyword>
<feature type="transmembrane region" description="Helical" evidence="3">
    <location>
        <begin position="6"/>
        <end position="23"/>
    </location>
</feature>
<reference evidence="6" key="1">
    <citation type="journal article" date="2019" name="Int. J. Syst. Evol. Microbiol.">
        <title>The Global Catalogue of Microorganisms (GCM) 10K type strain sequencing project: providing services to taxonomists for standard genome sequencing and annotation.</title>
        <authorList>
            <consortium name="The Broad Institute Genomics Platform"/>
            <consortium name="The Broad Institute Genome Sequencing Center for Infectious Disease"/>
            <person name="Wu L."/>
            <person name="Ma J."/>
        </authorList>
    </citation>
    <scope>NUCLEOTIDE SEQUENCE [LARGE SCALE GENOMIC DNA]</scope>
    <source>
        <strain evidence="6">KCTC 23984</strain>
    </source>
</reference>
<name>A0ABW6BVB5_9BACT</name>
<feature type="transmembrane region" description="Helical" evidence="3">
    <location>
        <begin position="131"/>
        <end position="152"/>
    </location>
</feature>
<evidence type="ECO:0000256" key="1">
    <source>
        <dbReference type="ARBA" id="ARBA00022723"/>
    </source>
</evidence>
<keyword evidence="3" id="KW-0472">Membrane</keyword>